<evidence type="ECO:0000259" key="14">
    <source>
        <dbReference type="PROSITE" id="PS51194"/>
    </source>
</evidence>
<keyword evidence="8 15" id="KW-0347">Helicase</keyword>
<dbReference type="InterPro" id="IPR000330">
    <property type="entry name" value="SNF2_N"/>
</dbReference>
<dbReference type="GO" id="GO:0016787">
    <property type="term" value="F:hydrolase activity"/>
    <property type="evidence" value="ECO:0007669"/>
    <property type="project" value="UniProtKB-KW"/>
</dbReference>
<dbReference type="Pfam" id="PF00271">
    <property type="entry name" value="Helicase_C"/>
    <property type="match status" value="1"/>
</dbReference>
<evidence type="ECO:0000256" key="12">
    <source>
        <dbReference type="SAM" id="MobiDB-lite"/>
    </source>
</evidence>
<dbReference type="PROSITE" id="PS51192">
    <property type="entry name" value="HELICASE_ATP_BIND_1"/>
    <property type="match status" value="1"/>
</dbReference>
<dbReference type="eggNOG" id="COG2189">
    <property type="taxonomic scope" value="Bacteria"/>
</dbReference>
<sequence length="1324" mass="148557">MITDYQAKYIGHELTKRCAPDSSERLAGAVAGAQVDLNPHQVDAALFAFASPLSKGALLADEVGLGKTIEAGLVISQRWAERKRRILVIAPSNLRKQWHQELSEKFLLHSLILESKSYNQSIRDGSFEPFEVQDAIVICSYQFARSKASDVHRVPWDLVVIDEAHRLRNVYKPSNVIANTLKNALAQKNKLLLTATPLQNSLLELYGLVSFIDEHAFGDVKSFREQFANPGDKRSFEALKERLKPICHRTLRRQVTAYIPYTRRLPLVEEFTPADGEDRLYQLVSDYLQRDNLQALPSGQRSLMTLVLRKLLASSTFAIAGALNSISQRLRAKLDAHPVATDLDEELSEDFEALDSTADEWPEDTDEKLLTDANRKAIEAEITDLESFAKLATSIEHNAKGKALLKALDVAFAKARELGGAEKAIIFTESRRTQEYLQRILAGSPYARGVVLFNGTNTDPLSREIYARWIERHAGSDRVTGSRTADMRSALVDYFRDEGQIMIATEAGAEGINLQFCSLVVNYDLPWNPQRVEQRIGRCHRYGQKHDVVVVNFINRKNEADQRVYQLLSEKFRLFEGVFGASDEVLGAIESGVNFEKRIAGIYQECRQPEQIRAAFDQLQLELSLEIDAAMSQTRQKLLEKFDDEVREKLRIRDEDAKVHLDRYEQWLMRLTRHELDGLATFHNGASFTLPARPQWAIGAAIPTGLYELPRRSGEAHTYRLNHPLGEAVVSRAKARPLAPAEVRFEYTNHFGKISILEPFLDQAGWLVASLMTIEALDEAEDHILLSGITDGGDLLPREVCDRLLTVPGARGQDVTPDAATIVALDRSLSDSEVLIRRSVSERNARFFEAEAEKLDGWADDLKVGLEREIKEIDRLIKEARRAASAALTLDEKLAGQKQIKTFEATRNQKRRSLFDAQDQIDTQRGNLIAEIEVNPTIWADSRNLLERTADQVSRYRNTDNDPRGPWLQGDNGTAKSSSEGSRWPITLPSGRSVVPPPSRGWSFSRETFETARREGRVYFGANGDGMPIIKRYLSDVQGGVVPRTWWPADEAGHNQEAKRDHLNKLLRGIEPFPTPKPERLLHRILTIATNPGDLILDSFAGSGTTGAVAHKMGRRWIMVELGEHCHTHIIPRLKKVIDGEDDGGVTEATGWHGGGGFRYFKLAPSLLEKDKWGREVISKAYNAEMLAEALCKIEGFTYAPSDSVYWQHGISTERDFIYVTTQTLAPEQLDVLGEEVGEGRTLLVLCAAFRGNTSAWPNLTVKKIPNHIRERCEWGHNDYSLHVENLPKAPPAREALPTPKAADKSLSRSTSQPGLFDFAGDDQ</sequence>
<gene>
    <name evidence="15" type="ordered locus">RHECIAT_CH0001112</name>
</gene>
<dbReference type="SMART" id="SM00487">
    <property type="entry name" value="DEXDc"/>
    <property type="match status" value="1"/>
</dbReference>
<feature type="domain" description="Helicase C-terminal" evidence="14">
    <location>
        <begin position="407"/>
        <end position="586"/>
    </location>
</feature>
<keyword evidence="5" id="KW-0949">S-adenosyl-L-methionine</keyword>
<dbReference type="PRINTS" id="PR00506">
    <property type="entry name" value="D21N6MTFRASE"/>
</dbReference>
<feature type="region of interest" description="Disordered" evidence="12">
    <location>
        <begin position="1291"/>
        <end position="1324"/>
    </location>
</feature>
<feature type="compositionally biased region" description="Polar residues" evidence="12">
    <location>
        <begin position="971"/>
        <end position="981"/>
    </location>
</feature>
<evidence type="ECO:0000256" key="6">
    <source>
        <dbReference type="ARBA" id="ARBA00022741"/>
    </source>
</evidence>
<dbReference type="GO" id="GO:0032259">
    <property type="term" value="P:methylation"/>
    <property type="evidence" value="ECO:0007669"/>
    <property type="project" value="UniProtKB-KW"/>
</dbReference>
<dbReference type="InterPro" id="IPR038718">
    <property type="entry name" value="SNF2-like_sf"/>
</dbReference>
<dbReference type="GO" id="GO:0009007">
    <property type="term" value="F:site-specific DNA-methyltransferase (adenine-specific) activity"/>
    <property type="evidence" value="ECO:0007669"/>
    <property type="project" value="UniProtKB-EC"/>
</dbReference>
<dbReference type="Gene3D" id="3.40.50.150">
    <property type="entry name" value="Vaccinia Virus protein VP39"/>
    <property type="match status" value="1"/>
</dbReference>
<evidence type="ECO:0000313" key="15">
    <source>
        <dbReference type="EMBL" id="ACE90096.1"/>
    </source>
</evidence>
<proteinExistence type="inferred from homology"/>
<comment type="catalytic activity">
    <reaction evidence="10">
        <text>a 2'-deoxyadenosine in DNA + S-adenosyl-L-methionine = an N(6)-methyl-2'-deoxyadenosine in DNA + S-adenosyl-L-homocysteine + H(+)</text>
        <dbReference type="Rhea" id="RHEA:15197"/>
        <dbReference type="Rhea" id="RHEA-COMP:12418"/>
        <dbReference type="Rhea" id="RHEA-COMP:12419"/>
        <dbReference type="ChEBI" id="CHEBI:15378"/>
        <dbReference type="ChEBI" id="CHEBI:57856"/>
        <dbReference type="ChEBI" id="CHEBI:59789"/>
        <dbReference type="ChEBI" id="CHEBI:90615"/>
        <dbReference type="ChEBI" id="CHEBI:90616"/>
        <dbReference type="EC" id="2.1.1.72"/>
    </reaction>
</comment>
<keyword evidence="11" id="KW-0175">Coiled coil</keyword>
<evidence type="ECO:0000256" key="5">
    <source>
        <dbReference type="ARBA" id="ARBA00022691"/>
    </source>
</evidence>
<dbReference type="InterPro" id="IPR049730">
    <property type="entry name" value="SNF2/RAD54-like_C"/>
</dbReference>
<evidence type="ECO:0000256" key="11">
    <source>
        <dbReference type="SAM" id="Coils"/>
    </source>
</evidence>
<organism evidence="15 16">
    <name type="scientific">Rhizobium etli (strain CIAT 652)</name>
    <dbReference type="NCBI Taxonomy" id="491916"/>
    <lineage>
        <taxon>Bacteria</taxon>
        <taxon>Pseudomonadati</taxon>
        <taxon>Pseudomonadota</taxon>
        <taxon>Alphaproteobacteria</taxon>
        <taxon>Hyphomicrobiales</taxon>
        <taxon>Rhizobiaceae</taxon>
        <taxon>Rhizobium/Agrobacterium group</taxon>
        <taxon>Rhizobium</taxon>
    </lineage>
</organism>
<keyword evidence="6" id="KW-0547">Nucleotide-binding</keyword>
<name>B3PST0_RHIE6</name>
<dbReference type="InterPro" id="IPR002941">
    <property type="entry name" value="DNA_methylase_N4/N6"/>
</dbReference>
<dbReference type="KEGG" id="rec:RHECIAT_CH0001112"/>
<dbReference type="InterPro" id="IPR027417">
    <property type="entry name" value="P-loop_NTPase"/>
</dbReference>
<dbReference type="GO" id="GO:0005524">
    <property type="term" value="F:ATP binding"/>
    <property type="evidence" value="ECO:0007669"/>
    <property type="project" value="UniProtKB-KW"/>
</dbReference>
<dbReference type="eggNOG" id="COG0553">
    <property type="taxonomic scope" value="Bacteria"/>
</dbReference>
<dbReference type="InterPro" id="IPR002295">
    <property type="entry name" value="N4/N6-MTase_EcoPI_Mod-like"/>
</dbReference>
<comment type="similarity">
    <text evidence="1">Belongs to the N(4)/N(6)-methyltransferase family.</text>
</comment>
<evidence type="ECO:0000256" key="3">
    <source>
        <dbReference type="ARBA" id="ARBA00022603"/>
    </source>
</evidence>
<keyword evidence="4" id="KW-0808">Transferase</keyword>
<dbReference type="GO" id="GO:0004386">
    <property type="term" value="F:helicase activity"/>
    <property type="evidence" value="ECO:0007669"/>
    <property type="project" value="UniProtKB-KW"/>
</dbReference>
<dbReference type="Gene3D" id="3.40.50.10810">
    <property type="entry name" value="Tandem AAA-ATPase domain"/>
    <property type="match status" value="1"/>
</dbReference>
<dbReference type="InterPro" id="IPR001650">
    <property type="entry name" value="Helicase_C-like"/>
</dbReference>
<dbReference type="PANTHER" id="PTHR10799">
    <property type="entry name" value="SNF2/RAD54 HELICASE FAMILY"/>
    <property type="match status" value="1"/>
</dbReference>
<dbReference type="Pfam" id="PF00176">
    <property type="entry name" value="SNF2-rel_dom"/>
    <property type="match status" value="1"/>
</dbReference>
<dbReference type="CDD" id="cd18011">
    <property type="entry name" value="DEXDc_RapA"/>
    <property type="match status" value="1"/>
</dbReference>
<keyword evidence="3 15" id="KW-0489">Methyltransferase</keyword>
<evidence type="ECO:0000259" key="13">
    <source>
        <dbReference type="PROSITE" id="PS51192"/>
    </source>
</evidence>
<evidence type="ECO:0000256" key="2">
    <source>
        <dbReference type="ARBA" id="ARBA00011900"/>
    </source>
</evidence>
<evidence type="ECO:0000256" key="4">
    <source>
        <dbReference type="ARBA" id="ARBA00022679"/>
    </source>
</evidence>
<dbReference type="Pfam" id="PF01555">
    <property type="entry name" value="N6_N4_Mtase"/>
    <property type="match status" value="1"/>
</dbReference>
<keyword evidence="7" id="KW-0378">Hydrolase</keyword>
<feature type="domain" description="Helicase ATP-binding" evidence="13">
    <location>
        <begin position="48"/>
        <end position="215"/>
    </location>
</feature>
<dbReference type="InterPro" id="IPR057342">
    <property type="entry name" value="DEXDc_RapA"/>
</dbReference>
<evidence type="ECO:0000313" key="16">
    <source>
        <dbReference type="Proteomes" id="UP000008817"/>
    </source>
</evidence>
<evidence type="ECO:0000256" key="9">
    <source>
        <dbReference type="ARBA" id="ARBA00022840"/>
    </source>
</evidence>
<evidence type="ECO:0000256" key="7">
    <source>
        <dbReference type="ARBA" id="ARBA00022801"/>
    </source>
</evidence>
<evidence type="ECO:0000256" key="8">
    <source>
        <dbReference type="ARBA" id="ARBA00022806"/>
    </source>
</evidence>
<accession>B3PST0</accession>
<protein>
    <recommendedName>
        <fullName evidence="2">site-specific DNA-methyltransferase (adenine-specific)</fullName>
        <ecNumber evidence="2">2.1.1.72</ecNumber>
    </recommendedName>
</protein>
<dbReference type="Proteomes" id="UP000008817">
    <property type="component" value="Chromosome"/>
</dbReference>
<dbReference type="SUPFAM" id="SSF53335">
    <property type="entry name" value="S-adenosyl-L-methionine-dependent methyltransferases"/>
    <property type="match status" value="1"/>
</dbReference>
<dbReference type="EMBL" id="CP001074">
    <property type="protein sequence ID" value="ACE90096.1"/>
    <property type="molecule type" value="Genomic_DNA"/>
</dbReference>
<keyword evidence="9" id="KW-0067">ATP-binding</keyword>
<feature type="coiled-coil region" evidence="11">
    <location>
        <begin position="859"/>
        <end position="886"/>
    </location>
</feature>
<feature type="region of interest" description="Disordered" evidence="12">
    <location>
        <begin position="955"/>
        <end position="999"/>
    </location>
</feature>
<evidence type="ECO:0000256" key="1">
    <source>
        <dbReference type="ARBA" id="ARBA00006594"/>
    </source>
</evidence>
<dbReference type="SUPFAM" id="SSF52540">
    <property type="entry name" value="P-loop containing nucleoside triphosphate hydrolases"/>
    <property type="match status" value="2"/>
</dbReference>
<evidence type="ECO:0000256" key="10">
    <source>
        <dbReference type="ARBA" id="ARBA00047942"/>
    </source>
</evidence>
<dbReference type="HOGENOM" id="CLU_006041_0_0_5"/>
<dbReference type="PROSITE" id="PS51194">
    <property type="entry name" value="HELICASE_CTER"/>
    <property type="match status" value="1"/>
</dbReference>
<dbReference type="CDD" id="cd18793">
    <property type="entry name" value="SF2_C_SNF"/>
    <property type="match status" value="1"/>
</dbReference>
<dbReference type="InterPro" id="IPR029063">
    <property type="entry name" value="SAM-dependent_MTases_sf"/>
</dbReference>
<dbReference type="InterPro" id="IPR014001">
    <property type="entry name" value="Helicase_ATP-bd"/>
</dbReference>
<dbReference type="EC" id="2.1.1.72" evidence="2"/>
<dbReference type="GO" id="GO:0008170">
    <property type="term" value="F:N-methyltransferase activity"/>
    <property type="evidence" value="ECO:0007669"/>
    <property type="project" value="InterPro"/>
</dbReference>
<dbReference type="Gene3D" id="3.40.50.300">
    <property type="entry name" value="P-loop containing nucleotide triphosphate hydrolases"/>
    <property type="match status" value="1"/>
</dbReference>
<dbReference type="SMART" id="SM00490">
    <property type="entry name" value="HELICc"/>
    <property type="match status" value="1"/>
</dbReference>
<reference evidence="15 16" key="1">
    <citation type="submission" date="2008-04" db="EMBL/GenBank/DDBJ databases">
        <title>Genome diversity and DNA divergence of Rhizobium etli.</title>
        <authorList>
            <person name="Gonzalez V."/>
            <person name="Acosta J.L."/>
            <person name="Santamaria R.I."/>
            <person name="Bustos P."/>
            <person name="Hernandez-Gonzalez I.L."/>
            <person name="Fernandez J.L."/>
            <person name="Diaz R."/>
            <person name="Flores M."/>
            <person name="Mora J."/>
            <person name="Palacios R."/>
            <person name="Davila G."/>
        </authorList>
    </citation>
    <scope>NUCLEOTIDE SEQUENCE [LARGE SCALE GENOMIC DNA]</scope>
    <source>
        <strain evidence="15 16">CIAT 652</strain>
    </source>
</reference>
<dbReference type="GO" id="GO:0003677">
    <property type="term" value="F:DNA binding"/>
    <property type="evidence" value="ECO:0007669"/>
    <property type="project" value="InterPro"/>
</dbReference>